<keyword evidence="7" id="KW-0143">Chaperone</keyword>
<gene>
    <name evidence="10" type="ORF">J8A68_002777</name>
</gene>
<evidence type="ECO:0000256" key="9">
    <source>
        <dbReference type="SAM" id="MobiDB-lite"/>
    </source>
</evidence>
<reference evidence="10 11" key="1">
    <citation type="journal article" date="2021" name="DNA Res.">
        <title>Genome analysis of Candida subhashii reveals its hybrid nature and dual mitochondrial genome conformations.</title>
        <authorList>
            <person name="Mixao V."/>
            <person name="Hegedusova E."/>
            <person name="Saus E."/>
            <person name="Pryszcz L.P."/>
            <person name="Cillingova A."/>
            <person name="Nosek J."/>
            <person name="Gabaldon T."/>
        </authorList>
    </citation>
    <scope>NUCLEOTIDE SEQUENCE [LARGE SCALE GENOMIC DNA]</scope>
    <source>
        <strain evidence="10 11">CBS 10753</strain>
    </source>
</reference>
<dbReference type="PANTHER" id="PTHR46749">
    <property type="entry name" value="COMPLEX III ASSEMBLY FACTOR LYRM7"/>
    <property type="match status" value="1"/>
</dbReference>
<keyword evidence="5" id="KW-0809">Transit peptide</keyword>
<dbReference type="GO" id="GO:0044183">
    <property type="term" value="F:protein folding chaperone"/>
    <property type="evidence" value="ECO:0007669"/>
    <property type="project" value="TreeGrafter"/>
</dbReference>
<dbReference type="InterPro" id="IPR045298">
    <property type="entry name" value="Complex1_LYR_LYRM7"/>
</dbReference>
<keyword evidence="11" id="KW-1185">Reference proteome</keyword>
<feature type="region of interest" description="Disordered" evidence="9">
    <location>
        <begin position="94"/>
        <end position="114"/>
    </location>
</feature>
<dbReference type="EMBL" id="JAGSYN010000122">
    <property type="protein sequence ID" value="KAG7663691.1"/>
    <property type="molecule type" value="Genomic_DNA"/>
</dbReference>
<evidence type="ECO:0000256" key="5">
    <source>
        <dbReference type="ARBA" id="ARBA00022946"/>
    </source>
</evidence>
<comment type="subcellular location">
    <subcellularLocation>
        <location evidence="1">Mitochondrion matrix</location>
    </subcellularLocation>
</comment>
<dbReference type="GO" id="GO:0005759">
    <property type="term" value="C:mitochondrial matrix"/>
    <property type="evidence" value="ECO:0007669"/>
    <property type="project" value="UniProtKB-SubCell"/>
</dbReference>
<dbReference type="GeneID" id="73469578"/>
<evidence type="ECO:0000256" key="7">
    <source>
        <dbReference type="ARBA" id="ARBA00023186"/>
    </source>
</evidence>
<protein>
    <recommendedName>
        <fullName evidence="4">Mitochondrial zinc maintenance protein 1, mitochondrial</fullName>
    </recommendedName>
</protein>
<keyword evidence="6" id="KW-0496">Mitochondrion</keyword>
<evidence type="ECO:0000256" key="4">
    <source>
        <dbReference type="ARBA" id="ARBA00015108"/>
    </source>
</evidence>
<dbReference type="PANTHER" id="PTHR46749:SF1">
    <property type="entry name" value="COMPLEX III ASSEMBLY FACTOR LYRM7"/>
    <property type="match status" value="1"/>
</dbReference>
<dbReference type="GO" id="GO:0034551">
    <property type="term" value="P:mitochondrial respiratory chain complex III assembly"/>
    <property type="evidence" value="ECO:0007669"/>
    <property type="project" value="InterPro"/>
</dbReference>
<dbReference type="AlphaFoldDB" id="A0A8J5UNA8"/>
<evidence type="ECO:0000256" key="1">
    <source>
        <dbReference type="ARBA" id="ARBA00004305"/>
    </source>
</evidence>
<proteinExistence type="inferred from homology"/>
<evidence type="ECO:0000256" key="2">
    <source>
        <dbReference type="ARBA" id="ARBA00009949"/>
    </source>
</evidence>
<evidence type="ECO:0000313" key="10">
    <source>
        <dbReference type="EMBL" id="KAG7663691.1"/>
    </source>
</evidence>
<evidence type="ECO:0000256" key="3">
    <source>
        <dbReference type="ARBA" id="ARBA00011589"/>
    </source>
</evidence>
<comment type="similarity">
    <text evidence="2">Belongs to the complex I LYR family. MZM1 subfamily.</text>
</comment>
<dbReference type="OrthoDB" id="529194at2759"/>
<dbReference type="RefSeq" id="XP_049263923.1">
    <property type="nucleotide sequence ID" value="XM_049406563.1"/>
</dbReference>
<comment type="function">
    <text evidence="8">Assembly factor required for Rieske Fe-S protein RIP1 incorporation into the cytochrome b-c1 (CIII) complex. Functions as a chaperone, binding to this subunit within the mitochondrial matrix and stabilizing it prior to its translocation and insertion into the late CIII dimeric intermediate within the mitochondrial inner membrane. Modulates the mitochondrial matrix zinc pool.</text>
</comment>
<comment type="caution">
    <text evidence="10">The sequence shown here is derived from an EMBL/GenBank/DDBJ whole genome shotgun (WGS) entry which is preliminary data.</text>
</comment>
<evidence type="ECO:0000256" key="8">
    <source>
        <dbReference type="ARBA" id="ARBA00025268"/>
    </source>
</evidence>
<dbReference type="InterPro" id="IPR050435">
    <property type="entry name" value="MZM1/LYRM7"/>
</dbReference>
<organism evidence="10 11">
    <name type="scientific">[Candida] subhashii</name>
    <dbReference type="NCBI Taxonomy" id="561895"/>
    <lineage>
        <taxon>Eukaryota</taxon>
        <taxon>Fungi</taxon>
        <taxon>Dikarya</taxon>
        <taxon>Ascomycota</taxon>
        <taxon>Saccharomycotina</taxon>
        <taxon>Pichiomycetes</taxon>
        <taxon>Debaryomycetaceae</taxon>
        <taxon>Spathaspora</taxon>
    </lineage>
</organism>
<dbReference type="Proteomes" id="UP000694255">
    <property type="component" value="Unassembled WGS sequence"/>
</dbReference>
<sequence length="114" mass="12890">MTNPAISAYRNAIRATRIAFRQDIPILQAARTQIKTELLNNKSLTDKQQIEEAVTKLEEVNRFLISNVVQGEKQQDGKYFLNFHEKTELGDNETIKQGNKLGSLSGKKSTRLGK</sequence>
<dbReference type="CDD" id="cd20267">
    <property type="entry name" value="Complex1_LYR_LYRM7"/>
    <property type="match status" value="1"/>
</dbReference>
<evidence type="ECO:0000256" key="6">
    <source>
        <dbReference type="ARBA" id="ARBA00023128"/>
    </source>
</evidence>
<name>A0A8J5UNA8_9ASCO</name>
<evidence type="ECO:0000313" key="11">
    <source>
        <dbReference type="Proteomes" id="UP000694255"/>
    </source>
</evidence>
<accession>A0A8J5UNA8</accession>
<comment type="subunit">
    <text evidence="3">Interacts with RIP1.</text>
</comment>